<dbReference type="InterPro" id="IPR033985">
    <property type="entry name" value="SusD-like_N"/>
</dbReference>
<dbReference type="GO" id="GO:0009279">
    <property type="term" value="C:cell outer membrane"/>
    <property type="evidence" value="ECO:0007669"/>
    <property type="project" value="UniProtKB-SubCell"/>
</dbReference>
<evidence type="ECO:0000313" key="9">
    <source>
        <dbReference type="Proteomes" id="UP000583266"/>
    </source>
</evidence>
<evidence type="ECO:0000256" key="1">
    <source>
        <dbReference type="ARBA" id="ARBA00004442"/>
    </source>
</evidence>
<evidence type="ECO:0000256" key="2">
    <source>
        <dbReference type="ARBA" id="ARBA00006275"/>
    </source>
</evidence>
<dbReference type="RefSeq" id="WP_169226930.1">
    <property type="nucleotide sequence ID" value="NZ_JABBGC010000002.1"/>
</dbReference>
<dbReference type="CDD" id="cd08977">
    <property type="entry name" value="SusD"/>
    <property type="match status" value="1"/>
</dbReference>
<gene>
    <name evidence="8" type="ORF">HHL17_21940</name>
</gene>
<dbReference type="Gene3D" id="1.25.40.390">
    <property type="match status" value="1"/>
</dbReference>
<dbReference type="AlphaFoldDB" id="A0A848GPH5"/>
<feature type="domain" description="RagB/SusD" evidence="6">
    <location>
        <begin position="374"/>
        <end position="498"/>
    </location>
</feature>
<name>A0A848GPH5_9BACT</name>
<evidence type="ECO:0000259" key="6">
    <source>
        <dbReference type="Pfam" id="PF07980"/>
    </source>
</evidence>
<dbReference type="EMBL" id="JABBGC010000002">
    <property type="protein sequence ID" value="NML39877.1"/>
    <property type="molecule type" value="Genomic_DNA"/>
</dbReference>
<evidence type="ECO:0000256" key="3">
    <source>
        <dbReference type="ARBA" id="ARBA00022729"/>
    </source>
</evidence>
<dbReference type="Proteomes" id="UP000583266">
    <property type="component" value="Unassembled WGS sequence"/>
</dbReference>
<reference evidence="8 9" key="1">
    <citation type="submission" date="2020-04" db="EMBL/GenBank/DDBJ databases">
        <title>Chitinophaga sp. G-6-1-13 sp. nov., isolated from soil.</title>
        <authorList>
            <person name="Dahal R.H."/>
            <person name="Chaudhary D.K."/>
        </authorList>
    </citation>
    <scope>NUCLEOTIDE SEQUENCE [LARGE SCALE GENOMIC DNA]</scope>
    <source>
        <strain evidence="8 9">G-6-1-13</strain>
    </source>
</reference>
<keyword evidence="4" id="KW-0472">Membrane</keyword>
<dbReference type="InterPro" id="IPR012944">
    <property type="entry name" value="SusD_RagB_dom"/>
</dbReference>
<dbReference type="SUPFAM" id="SSF48452">
    <property type="entry name" value="TPR-like"/>
    <property type="match status" value="1"/>
</dbReference>
<proteinExistence type="inferred from homology"/>
<accession>A0A848GPH5</accession>
<organism evidence="8 9">
    <name type="scientific">Chitinophaga fulva</name>
    <dbReference type="NCBI Taxonomy" id="2728842"/>
    <lineage>
        <taxon>Bacteria</taxon>
        <taxon>Pseudomonadati</taxon>
        <taxon>Bacteroidota</taxon>
        <taxon>Chitinophagia</taxon>
        <taxon>Chitinophagales</taxon>
        <taxon>Chitinophagaceae</taxon>
        <taxon>Chitinophaga</taxon>
    </lineage>
</organism>
<evidence type="ECO:0000313" key="8">
    <source>
        <dbReference type="EMBL" id="NML39877.1"/>
    </source>
</evidence>
<keyword evidence="5" id="KW-0998">Cell outer membrane</keyword>
<dbReference type="Pfam" id="PF07980">
    <property type="entry name" value="SusD_RagB"/>
    <property type="match status" value="1"/>
</dbReference>
<dbReference type="InterPro" id="IPR011990">
    <property type="entry name" value="TPR-like_helical_dom_sf"/>
</dbReference>
<evidence type="ECO:0000259" key="7">
    <source>
        <dbReference type="Pfam" id="PF14322"/>
    </source>
</evidence>
<sequence length="498" mass="54622">MQNYHKIFTVSGGLLLCAFLHSSCKKLVSVPDPVNTISTSQVFGSEKQANGAMVGIYTRMINGDDPFLTTSVGDRSFAGGLSTFMGGLSSDELFYFTGTADNSWYMPNANKLTAFDAGRCGYIWTSAYTSIYSANGVIEGIAAATSPNLKDSVKRALTGEAKFVRAFAYFYLTNFFGDVPLALTIDFNKTRLMPRTPQVQVYQQLVQDLKEAAAAMPEAYPTSMGERIRPNRYAASALLARVYLYQKDYAGAVEAATTVINQTSLYQLEPDPDNAFTVASREAIWQLQQANAANMRGNATPEGYDMSPSMPKIGIAPYCLTDMQMKAFEPGDKRLSWVDSTKASPGLNLPEIVAYFPNKYKIGRTNNAFGAPPREYYVMLRLAELYLVRAEAAANGGPGGLSAAIADLNVIRSRAGLPALSNSLNKEQVLAAVAKERQTELFAEWGHRWFDLKRTGKAHDILTALPLKQPWAGDYQLVYPIPISEINVNHFLTQNSGY</sequence>
<feature type="domain" description="SusD-like N-terminal" evidence="7">
    <location>
        <begin position="110"/>
        <end position="244"/>
    </location>
</feature>
<evidence type="ECO:0000256" key="5">
    <source>
        <dbReference type="ARBA" id="ARBA00023237"/>
    </source>
</evidence>
<evidence type="ECO:0000256" key="4">
    <source>
        <dbReference type="ARBA" id="ARBA00023136"/>
    </source>
</evidence>
<keyword evidence="3" id="KW-0732">Signal</keyword>
<comment type="subcellular location">
    <subcellularLocation>
        <location evidence="1">Cell outer membrane</location>
    </subcellularLocation>
</comment>
<dbReference type="Pfam" id="PF14322">
    <property type="entry name" value="SusD-like_3"/>
    <property type="match status" value="1"/>
</dbReference>
<comment type="caution">
    <text evidence="8">The sequence shown here is derived from an EMBL/GenBank/DDBJ whole genome shotgun (WGS) entry which is preliminary data.</text>
</comment>
<comment type="similarity">
    <text evidence="2">Belongs to the SusD family.</text>
</comment>
<protein>
    <submittedName>
        <fullName evidence="8">RagB/SusD family nutrient uptake outer membrane protein</fullName>
    </submittedName>
</protein>
<keyword evidence="9" id="KW-1185">Reference proteome</keyword>